<dbReference type="OrthoDB" id="9789125at2"/>
<dbReference type="GO" id="GO:0043805">
    <property type="term" value="F:indolepyruvate ferredoxin oxidoreductase activity"/>
    <property type="evidence" value="ECO:0007669"/>
    <property type="project" value="UniProtKB-EC"/>
</dbReference>
<organism evidence="3 4">
    <name type="scientific">Anaerolinea thermophila (strain DSM 14523 / JCM 11388 / NBRC 100420 / UNI-1)</name>
    <dbReference type="NCBI Taxonomy" id="926569"/>
    <lineage>
        <taxon>Bacteria</taxon>
        <taxon>Bacillati</taxon>
        <taxon>Chloroflexota</taxon>
        <taxon>Anaerolineae</taxon>
        <taxon>Anaerolineales</taxon>
        <taxon>Anaerolineaceae</taxon>
        <taxon>Anaerolinea</taxon>
    </lineage>
</organism>
<dbReference type="AlphaFoldDB" id="E8N572"/>
<dbReference type="InterPro" id="IPR019752">
    <property type="entry name" value="Pyrv/ketoisovalerate_OxRed_cat"/>
</dbReference>
<evidence type="ECO:0000256" key="1">
    <source>
        <dbReference type="ARBA" id="ARBA00023002"/>
    </source>
</evidence>
<dbReference type="Proteomes" id="UP000008922">
    <property type="component" value="Chromosome"/>
</dbReference>
<dbReference type="InterPro" id="IPR052198">
    <property type="entry name" value="IorB_Oxidoreductase"/>
</dbReference>
<dbReference type="PANTHER" id="PTHR43854">
    <property type="entry name" value="INDOLEPYRUVATE OXIDOREDUCTASE SUBUNIT IORB"/>
    <property type="match status" value="1"/>
</dbReference>
<keyword evidence="4" id="KW-1185">Reference proteome</keyword>
<evidence type="ECO:0000313" key="4">
    <source>
        <dbReference type="Proteomes" id="UP000008922"/>
    </source>
</evidence>
<protein>
    <submittedName>
        <fullName evidence="3">Indolepyruvate oxidoreductase subunit IorB</fullName>
        <ecNumber evidence="3">1.2.7.8</ecNumber>
    </submittedName>
</protein>
<name>E8N572_ANATU</name>
<dbReference type="KEGG" id="atm:ANT_15580"/>
<dbReference type="STRING" id="926569.ANT_15580"/>
<gene>
    <name evidence="3" type="primary">iorB</name>
    <name evidence="3" type="ordered locus">ANT_15580</name>
</gene>
<keyword evidence="1 3" id="KW-0560">Oxidoreductase</keyword>
<evidence type="ECO:0000259" key="2">
    <source>
        <dbReference type="Pfam" id="PF01558"/>
    </source>
</evidence>
<accession>E8N572</accession>
<dbReference type="EC" id="1.2.7.8" evidence="3"/>
<dbReference type="eggNOG" id="COG1014">
    <property type="taxonomic scope" value="Bacteria"/>
</dbReference>
<proteinExistence type="predicted"/>
<evidence type="ECO:0000313" key="3">
    <source>
        <dbReference type="EMBL" id="BAJ63586.1"/>
    </source>
</evidence>
<dbReference type="Gene3D" id="3.40.920.10">
    <property type="entry name" value="Pyruvate-ferredoxin oxidoreductase, PFOR, domain III"/>
    <property type="match status" value="1"/>
</dbReference>
<dbReference type="HOGENOM" id="CLU_087284_1_1_0"/>
<feature type="domain" description="Pyruvate/ketoisovalerate oxidoreductase catalytic" evidence="2">
    <location>
        <begin position="14"/>
        <end position="193"/>
    </location>
</feature>
<dbReference type="EMBL" id="AP012029">
    <property type="protein sequence ID" value="BAJ63586.1"/>
    <property type="molecule type" value="Genomic_DNA"/>
</dbReference>
<dbReference type="InterPro" id="IPR002869">
    <property type="entry name" value="Pyrv_flavodox_OxRed_cen"/>
</dbReference>
<dbReference type="InParanoid" id="E8N572"/>
<dbReference type="Pfam" id="PF01558">
    <property type="entry name" value="POR"/>
    <property type="match status" value="1"/>
</dbReference>
<dbReference type="SUPFAM" id="SSF53323">
    <property type="entry name" value="Pyruvate-ferredoxin oxidoreductase, PFOR, domain III"/>
    <property type="match status" value="1"/>
</dbReference>
<dbReference type="PANTHER" id="PTHR43854:SF1">
    <property type="entry name" value="INDOLEPYRUVATE OXIDOREDUCTASE SUBUNIT IORB"/>
    <property type="match status" value="1"/>
</dbReference>
<sequence>MHMENHRFVLVGVGGQGTLLASHLLAEIGLSLGLDVKKAEIHGMSQRGGSVVSNVVWGKPVFSPVVGEGEADTLIAFEKLETLRYLPLLKPSGAIFVNDHEIEPITVSAGKQIYPNNADIEATLHKFTTKVFWIPANQIAEDLGSARVANTVMIGVVLKGLGVELDYGVRTLEKTIQSRYLELNLRALKAGYDWLAISNHKG</sequence>
<reference evidence="3 4" key="1">
    <citation type="submission" date="2010-12" db="EMBL/GenBank/DDBJ databases">
        <title>Whole genome sequence of Anaerolinea thermophila UNI-1.</title>
        <authorList>
            <person name="Narita-Yamada S."/>
            <person name="Kishi E."/>
            <person name="Watanabe Y."/>
            <person name="Takasaki K."/>
            <person name="Ankai A."/>
            <person name="Oguchi A."/>
            <person name="Fukui S."/>
            <person name="Takahashi M."/>
            <person name="Yashiro I."/>
            <person name="Hosoyama A."/>
            <person name="Sekiguchi Y."/>
            <person name="Hanada S."/>
            <person name="Fujita N."/>
        </authorList>
    </citation>
    <scope>NUCLEOTIDE SEQUENCE [LARGE SCALE GENOMIC DNA]</scope>
    <source>
        <strain evidence="4">DSM 14523 / JCM 11388 / NBRC 100420 / UNI-1</strain>
    </source>
</reference>